<evidence type="ECO:0008006" key="5">
    <source>
        <dbReference type="Google" id="ProtNLM"/>
    </source>
</evidence>
<organism evidence="3 4">
    <name type="scientific">Caulobacter ginsengisoli</name>
    <dbReference type="NCBI Taxonomy" id="400775"/>
    <lineage>
        <taxon>Bacteria</taxon>
        <taxon>Pseudomonadati</taxon>
        <taxon>Pseudomonadota</taxon>
        <taxon>Alphaproteobacteria</taxon>
        <taxon>Caulobacterales</taxon>
        <taxon>Caulobacteraceae</taxon>
        <taxon>Caulobacter</taxon>
    </lineage>
</organism>
<dbReference type="Proteomes" id="UP001228905">
    <property type="component" value="Unassembled WGS sequence"/>
</dbReference>
<feature type="signal peptide" evidence="2">
    <location>
        <begin position="1"/>
        <end position="22"/>
    </location>
</feature>
<keyword evidence="4" id="KW-1185">Reference proteome</keyword>
<comment type="caution">
    <text evidence="3">The sequence shown here is derived from an EMBL/GenBank/DDBJ whole genome shotgun (WGS) entry which is preliminary data.</text>
</comment>
<keyword evidence="2" id="KW-0732">Signal</keyword>
<reference evidence="3 4" key="1">
    <citation type="submission" date="2023-07" db="EMBL/GenBank/DDBJ databases">
        <title>Genomic Encyclopedia of Type Strains, Phase IV (KMG-IV): sequencing the most valuable type-strain genomes for metagenomic binning, comparative biology and taxonomic classification.</title>
        <authorList>
            <person name="Goeker M."/>
        </authorList>
    </citation>
    <scope>NUCLEOTIDE SEQUENCE [LARGE SCALE GENOMIC DNA]</scope>
    <source>
        <strain evidence="3 4">DSM 18695</strain>
    </source>
</reference>
<evidence type="ECO:0000256" key="1">
    <source>
        <dbReference type="SAM" id="MobiDB-lite"/>
    </source>
</evidence>
<feature type="region of interest" description="Disordered" evidence="1">
    <location>
        <begin position="131"/>
        <end position="169"/>
    </location>
</feature>
<proteinExistence type="predicted"/>
<evidence type="ECO:0000313" key="3">
    <source>
        <dbReference type="EMBL" id="MDQ0465515.1"/>
    </source>
</evidence>
<accession>A0ABU0IU39</accession>
<gene>
    <name evidence="3" type="ORF">QO010_003304</name>
</gene>
<evidence type="ECO:0000256" key="2">
    <source>
        <dbReference type="SAM" id="SignalP"/>
    </source>
</evidence>
<protein>
    <recommendedName>
        <fullName evidence="5">Zinc resistance-associated protein</fullName>
    </recommendedName>
</protein>
<feature type="chain" id="PRO_5046077914" description="Zinc resistance-associated protein" evidence="2">
    <location>
        <begin position="23"/>
        <end position="169"/>
    </location>
</feature>
<dbReference type="RefSeq" id="WP_307350909.1">
    <property type="nucleotide sequence ID" value="NZ_JAUSVS010000007.1"/>
</dbReference>
<name>A0ABU0IU39_9CAUL</name>
<evidence type="ECO:0000313" key="4">
    <source>
        <dbReference type="Proteomes" id="UP001228905"/>
    </source>
</evidence>
<dbReference type="EMBL" id="JAUSVS010000007">
    <property type="protein sequence ID" value="MDQ0465515.1"/>
    <property type="molecule type" value="Genomic_DNA"/>
</dbReference>
<sequence length="169" mass="18115">MNRFALGLMASAVLAVALPAAAQSYGPGPSGGYGSPAYGGGYGQSGYGQSGYGQTGYGQTGRGDFSAQLERLTRRVGHGVDEGSLSSRQGQRLYAQIGGLRRLERQYRYSGGYLDGRERMDLEARLEQLRDQVRGPRGGYGSNAYPGGYPGYDDEGGWNQDRGDRGPRR</sequence>